<dbReference type="InterPro" id="IPR054559">
    <property type="entry name" value="PSMD12-CSN4-like_N"/>
</dbReference>
<protein>
    <submittedName>
        <fullName evidence="6">PCI domain-containing protein</fullName>
    </submittedName>
</protein>
<dbReference type="InterPro" id="IPR036388">
    <property type="entry name" value="WH-like_DNA-bd_sf"/>
</dbReference>
<dbReference type="PROSITE" id="PS50250">
    <property type="entry name" value="PCI"/>
    <property type="match status" value="1"/>
</dbReference>
<dbReference type="PANTHER" id="PTHR10855">
    <property type="entry name" value="26S PROTEASOME NON-ATPASE REGULATORY SUBUNIT 12/COP9 SIGNALOSOME COMPLEX SUBUNIT 4"/>
    <property type="match status" value="1"/>
</dbReference>
<reference evidence="4 5" key="2">
    <citation type="submission" date="2018-11" db="EMBL/GenBank/DDBJ databases">
        <authorList>
            <consortium name="Pathogen Informatics"/>
        </authorList>
    </citation>
    <scope>NUCLEOTIDE SEQUENCE [LARGE SCALE GENOMIC DNA]</scope>
</reference>
<dbReference type="InterPro" id="IPR040134">
    <property type="entry name" value="PSMD12/CSN4"/>
</dbReference>
<evidence type="ECO:0000256" key="2">
    <source>
        <dbReference type="ARBA" id="ARBA00022942"/>
    </source>
</evidence>
<keyword evidence="5" id="KW-1185">Reference proteome</keyword>
<dbReference type="GO" id="GO:0005634">
    <property type="term" value="C:nucleus"/>
    <property type="evidence" value="ECO:0007669"/>
    <property type="project" value="UniProtKB-ARBA"/>
</dbReference>
<evidence type="ECO:0000313" key="6">
    <source>
        <dbReference type="WBParaSite" id="SBAD_0000451601-mRNA-1"/>
    </source>
</evidence>
<name>A0A183IL32_9BILA</name>
<dbReference type="PANTHER" id="PTHR10855:SF1">
    <property type="entry name" value="26S PROTEASOME NON-ATPASE REGULATORY SUBUNIT 12"/>
    <property type="match status" value="1"/>
</dbReference>
<accession>A0A183IL32</accession>
<dbReference type="Pfam" id="PF18098">
    <property type="entry name" value="RPN5_C"/>
    <property type="match status" value="1"/>
</dbReference>
<evidence type="ECO:0000313" key="5">
    <source>
        <dbReference type="Proteomes" id="UP000270296"/>
    </source>
</evidence>
<dbReference type="OrthoDB" id="268763at2759"/>
<gene>
    <name evidence="4" type="ORF">SBAD_LOCUS4328</name>
</gene>
<dbReference type="InterPro" id="IPR036390">
    <property type="entry name" value="WH_DNA-bd_sf"/>
</dbReference>
<dbReference type="FunFam" id="1.10.10.10:FF:000070">
    <property type="entry name" value="26S proteasome non-ATPase regulatory subunit 12"/>
    <property type="match status" value="1"/>
</dbReference>
<dbReference type="AlphaFoldDB" id="A0A183IL32"/>
<dbReference type="InterPro" id="IPR000717">
    <property type="entry name" value="PCI_dom"/>
</dbReference>
<reference evidence="6" key="1">
    <citation type="submission" date="2016-06" db="UniProtKB">
        <authorList>
            <consortium name="WormBaseParasite"/>
        </authorList>
    </citation>
    <scope>IDENTIFICATION</scope>
</reference>
<dbReference type="Pfam" id="PF22241">
    <property type="entry name" value="PSMD12-CSN4_N"/>
    <property type="match status" value="1"/>
</dbReference>
<proteinExistence type="inferred from homology"/>
<evidence type="ECO:0000313" key="4">
    <source>
        <dbReference type="EMBL" id="VDP04035.1"/>
    </source>
</evidence>
<comment type="similarity">
    <text evidence="1">Belongs to the proteasome subunit p55 family.</text>
</comment>
<dbReference type="EMBL" id="UZAM01008256">
    <property type="protein sequence ID" value="VDP04035.1"/>
    <property type="molecule type" value="Genomic_DNA"/>
</dbReference>
<dbReference type="GO" id="GO:0005737">
    <property type="term" value="C:cytoplasm"/>
    <property type="evidence" value="ECO:0007669"/>
    <property type="project" value="TreeGrafter"/>
</dbReference>
<dbReference type="WBParaSite" id="SBAD_0000451601-mRNA-1">
    <property type="protein sequence ID" value="SBAD_0000451601-mRNA-1"/>
    <property type="gene ID" value="SBAD_0000451601"/>
</dbReference>
<organism evidence="6">
    <name type="scientific">Soboliphyme baturini</name>
    <dbReference type="NCBI Taxonomy" id="241478"/>
    <lineage>
        <taxon>Eukaryota</taxon>
        <taxon>Metazoa</taxon>
        <taxon>Ecdysozoa</taxon>
        <taxon>Nematoda</taxon>
        <taxon>Enoplea</taxon>
        <taxon>Dorylaimia</taxon>
        <taxon>Dioctophymatida</taxon>
        <taxon>Dioctophymatoidea</taxon>
        <taxon>Soboliphymatidae</taxon>
        <taxon>Soboliphyme</taxon>
    </lineage>
</organism>
<dbReference type="InterPro" id="IPR040896">
    <property type="entry name" value="RPN5_C"/>
</dbReference>
<evidence type="ECO:0000256" key="1">
    <source>
        <dbReference type="ARBA" id="ARBA00006397"/>
    </source>
</evidence>
<feature type="domain" description="PCI" evidence="3">
    <location>
        <begin position="246"/>
        <end position="427"/>
    </location>
</feature>
<sequence length="477" mass="54831">MSSEPVLSEIGDGRLVKMEVDCSGQVDAAIPKAEALAKSGKLTEALAELFALEKLTRQSADMRSNCRIQVCIVQLCFQAQNWEALKENIIGLTKKRSLIKQAVTNMIQECCTYVDQMPNETLKIDLINTLRTVTAGKIYVEVERARLTNKLAKTLEAEGKIEEACNLLLELQIESYGSMDKQEKVEFLLEQMRLSLLRSDFVRAQLIAKKISKKFFTDESVEIQKLKLKYYHQMIQIDQHEGNNLAICHHYMAVCNTELVKSDSSKLEETLKNIVLYIILSPHGNEQWDLLNRIVQDKQLELIPNYKLLLKYFVRQELISWRHDIIINFESLLRQGTHTSPPTGVFDPETEFGKKQWEEFQTRVCEHNIRMISKYYKRITLKRLSELLDRAPERSEEFLCNLIVNGTIVNAKIDRPAGIVNFKPHQSPADVLQEWSSDMSSLMDKLNKACHLIRKEEMVHKHLYSSELGNVVDAISS</sequence>
<dbReference type="SMART" id="SM00088">
    <property type="entry name" value="PINT"/>
    <property type="match status" value="1"/>
</dbReference>
<dbReference type="GO" id="GO:0008541">
    <property type="term" value="C:proteasome regulatory particle, lid subcomplex"/>
    <property type="evidence" value="ECO:0007669"/>
    <property type="project" value="TreeGrafter"/>
</dbReference>
<evidence type="ECO:0000259" key="3">
    <source>
        <dbReference type="PROSITE" id="PS50250"/>
    </source>
</evidence>
<dbReference type="SUPFAM" id="SSF46785">
    <property type="entry name" value="Winged helix' DNA-binding domain"/>
    <property type="match status" value="1"/>
</dbReference>
<keyword evidence="2" id="KW-0647">Proteasome</keyword>
<dbReference type="Pfam" id="PF01399">
    <property type="entry name" value="PCI"/>
    <property type="match status" value="1"/>
</dbReference>
<dbReference type="Proteomes" id="UP000270296">
    <property type="component" value="Unassembled WGS sequence"/>
</dbReference>
<dbReference type="Gene3D" id="1.10.10.10">
    <property type="entry name" value="Winged helix-like DNA-binding domain superfamily/Winged helix DNA-binding domain"/>
    <property type="match status" value="1"/>
</dbReference>